<dbReference type="Gene3D" id="1.10.238.10">
    <property type="entry name" value="EF-hand"/>
    <property type="match status" value="1"/>
</dbReference>
<feature type="compositionally biased region" description="Low complexity" evidence="2">
    <location>
        <begin position="1"/>
        <end position="14"/>
    </location>
</feature>
<evidence type="ECO:0000256" key="2">
    <source>
        <dbReference type="SAM" id="MobiDB-lite"/>
    </source>
</evidence>
<name>A0A6U6BYC9_GUITH</name>
<dbReference type="Pfam" id="PF13405">
    <property type="entry name" value="EF-hand_6"/>
    <property type="match status" value="1"/>
</dbReference>
<dbReference type="PROSITE" id="PS00018">
    <property type="entry name" value="EF_HAND_1"/>
    <property type="match status" value="1"/>
</dbReference>
<evidence type="ECO:0000313" key="4">
    <source>
        <dbReference type="EMBL" id="CAE2321284.1"/>
    </source>
</evidence>
<sequence length="134" mass="15340">MAAAAASAHAMNQATKKRHEAARKRQEEEYKIMKLMNKYDKSKDGKLDKKEFGDLLQEVNDGVRPPDEEITHIYQVADREGQGDKDGTLDLQEVKVMTSLRCIALRPDVREERDRIMASILAEQRSDRRGVQEV</sequence>
<evidence type="ECO:0000256" key="1">
    <source>
        <dbReference type="ARBA" id="ARBA00022837"/>
    </source>
</evidence>
<gene>
    <name evidence="4" type="ORF">GTHE00462_LOCUS27438</name>
    <name evidence="5" type="ORF">GTHE00462_LOCUS27440</name>
</gene>
<reference evidence="5" key="1">
    <citation type="submission" date="2021-01" db="EMBL/GenBank/DDBJ databases">
        <authorList>
            <person name="Corre E."/>
            <person name="Pelletier E."/>
            <person name="Niang G."/>
            <person name="Scheremetjew M."/>
            <person name="Finn R."/>
            <person name="Kale V."/>
            <person name="Holt S."/>
            <person name="Cochrane G."/>
            <person name="Meng A."/>
            <person name="Brown T."/>
            <person name="Cohen L."/>
        </authorList>
    </citation>
    <scope>NUCLEOTIDE SEQUENCE</scope>
    <source>
        <strain evidence="5">CCMP 2712</strain>
    </source>
</reference>
<organism evidence="5">
    <name type="scientific">Guillardia theta</name>
    <name type="common">Cryptophyte</name>
    <name type="synonym">Cryptomonas phi</name>
    <dbReference type="NCBI Taxonomy" id="55529"/>
    <lineage>
        <taxon>Eukaryota</taxon>
        <taxon>Cryptophyceae</taxon>
        <taxon>Pyrenomonadales</taxon>
        <taxon>Geminigeraceae</taxon>
        <taxon>Guillardia</taxon>
    </lineage>
</organism>
<feature type="region of interest" description="Disordered" evidence="2">
    <location>
        <begin position="1"/>
        <end position="27"/>
    </location>
</feature>
<dbReference type="SUPFAM" id="SSF47473">
    <property type="entry name" value="EF-hand"/>
    <property type="match status" value="1"/>
</dbReference>
<dbReference type="InterPro" id="IPR018247">
    <property type="entry name" value="EF_Hand_1_Ca_BS"/>
</dbReference>
<protein>
    <recommendedName>
        <fullName evidence="3">EF-hand domain-containing protein</fullName>
    </recommendedName>
</protein>
<dbReference type="GO" id="GO:0005509">
    <property type="term" value="F:calcium ion binding"/>
    <property type="evidence" value="ECO:0007669"/>
    <property type="project" value="InterPro"/>
</dbReference>
<feature type="domain" description="EF-hand" evidence="3">
    <location>
        <begin position="27"/>
        <end position="62"/>
    </location>
</feature>
<evidence type="ECO:0000313" key="5">
    <source>
        <dbReference type="EMBL" id="CAE2321287.1"/>
    </source>
</evidence>
<dbReference type="InterPro" id="IPR011992">
    <property type="entry name" value="EF-hand-dom_pair"/>
</dbReference>
<dbReference type="EMBL" id="HBKN01035195">
    <property type="protein sequence ID" value="CAE2321287.1"/>
    <property type="molecule type" value="Transcribed_RNA"/>
</dbReference>
<accession>A0A6U6BYC9</accession>
<proteinExistence type="predicted"/>
<dbReference type="EMBL" id="HBKN01035193">
    <property type="protein sequence ID" value="CAE2321284.1"/>
    <property type="molecule type" value="Transcribed_RNA"/>
</dbReference>
<keyword evidence="1" id="KW-0106">Calcium</keyword>
<dbReference type="PROSITE" id="PS50222">
    <property type="entry name" value="EF_HAND_2"/>
    <property type="match status" value="1"/>
</dbReference>
<dbReference type="AlphaFoldDB" id="A0A6U6BYC9"/>
<dbReference type="InterPro" id="IPR002048">
    <property type="entry name" value="EF_hand_dom"/>
</dbReference>
<dbReference type="SMART" id="SM00054">
    <property type="entry name" value="EFh"/>
    <property type="match status" value="1"/>
</dbReference>
<evidence type="ECO:0000259" key="3">
    <source>
        <dbReference type="PROSITE" id="PS50222"/>
    </source>
</evidence>